<evidence type="ECO:0000259" key="8">
    <source>
        <dbReference type="Pfam" id="PF16875"/>
    </source>
</evidence>
<feature type="active site" description="Nucleophile" evidence="5">
    <location>
        <position position="479"/>
    </location>
</feature>
<evidence type="ECO:0000256" key="2">
    <source>
        <dbReference type="ARBA" id="ARBA00012755"/>
    </source>
</evidence>
<dbReference type="InterPro" id="IPR038417">
    <property type="entry name" value="Alpga-gal_N_sf"/>
</dbReference>
<keyword evidence="4 9" id="KW-0326">Glycosidase</keyword>
<feature type="domain" description="Glycosyl hydrolase family 36 N-terminal" evidence="8">
    <location>
        <begin position="28"/>
        <end position="286"/>
    </location>
</feature>
<dbReference type="InterPro" id="IPR031705">
    <property type="entry name" value="Glyco_hydro_36_C"/>
</dbReference>
<gene>
    <name evidence="9" type="primary">rafA</name>
    <name evidence="9" type="ORF">EHSB41UT_02375</name>
</gene>
<dbReference type="Proteomes" id="UP000196573">
    <property type="component" value="Unassembled WGS sequence"/>
</dbReference>
<name>A0A1X7AK17_9GAMM</name>
<accession>A0A1X7AK17</accession>
<evidence type="ECO:0000259" key="7">
    <source>
        <dbReference type="Pfam" id="PF16874"/>
    </source>
</evidence>
<dbReference type="SUPFAM" id="SSF51445">
    <property type="entry name" value="(Trans)glycosidases"/>
    <property type="match status" value="1"/>
</dbReference>
<feature type="binding site" evidence="6">
    <location>
        <begin position="477"/>
        <end position="481"/>
    </location>
    <ligand>
        <name>substrate</name>
    </ligand>
</feature>
<dbReference type="Gene3D" id="2.70.98.60">
    <property type="entry name" value="alpha-galactosidase from lactobacil brevis"/>
    <property type="match status" value="1"/>
</dbReference>
<dbReference type="Pfam" id="PF16875">
    <property type="entry name" value="Glyco_hydro_36N"/>
    <property type="match status" value="1"/>
</dbReference>
<keyword evidence="10" id="KW-1185">Reference proteome</keyword>
<dbReference type="InterPro" id="IPR013785">
    <property type="entry name" value="Aldolase_TIM"/>
</dbReference>
<keyword evidence="3 9" id="KW-0378">Hydrolase</keyword>
<evidence type="ECO:0000256" key="5">
    <source>
        <dbReference type="PIRSR" id="PIRSR005536-1"/>
    </source>
</evidence>
<evidence type="ECO:0000256" key="1">
    <source>
        <dbReference type="ARBA" id="ARBA00001255"/>
    </source>
</evidence>
<dbReference type="GO" id="GO:0004557">
    <property type="term" value="F:alpha-galactosidase activity"/>
    <property type="evidence" value="ECO:0007669"/>
    <property type="project" value="UniProtKB-EC"/>
</dbReference>
<feature type="binding site" evidence="6">
    <location>
        <position position="549"/>
    </location>
    <ligand>
        <name>substrate</name>
    </ligand>
</feature>
<dbReference type="EC" id="3.2.1.22" evidence="2"/>
<dbReference type="InterPro" id="IPR013780">
    <property type="entry name" value="Glyco_hydro_b"/>
</dbReference>
<proteinExistence type="predicted"/>
<dbReference type="EMBL" id="FWPT01000005">
    <property type="protein sequence ID" value="SMA47339.1"/>
    <property type="molecule type" value="Genomic_DNA"/>
</dbReference>
<feature type="domain" description="Glycosyl hydrolase family 36 C-terminal" evidence="7">
    <location>
        <begin position="650"/>
        <end position="781"/>
    </location>
</feature>
<dbReference type="InterPro" id="IPR031704">
    <property type="entry name" value="Glyco_hydro_36_N"/>
</dbReference>
<feature type="active site" description="Proton donor" evidence="5">
    <location>
        <position position="549"/>
    </location>
</feature>
<organism evidence="9 10">
    <name type="scientific">Parendozoicomonas haliclonae</name>
    <dbReference type="NCBI Taxonomy" id="1960125"/>
    <lineage>
        <taxon>Bacteria</taxon>
        <taxon>Pseudomonadati</taxon>
        <taxon>Pseudomonadota</taxon>
        <taxon>Gammaproteobacteria</taxon>
        <taxon>Oceanospirillales</taxon>
        <taxon>Endozoicomonadaceae</taxon>
        <taxon>Parendozoicomonas</taxon>
    </lineage>
</organism>
<sequence length="788" mass="90403">MIIVNEHAREFHLQTQNSSYIMKVSPSGHLLQVYYGRRLRHQSDFSALHQQFVSPISGTPCYSKAHPNFALETACVELGTSGKGDFREPALHIEHGDGSRVTDLVYKGYELHDHKVPLPDLPHAIDPNGEAQTLAITLHDTVKAVQVVLYYSVFPYVDAITRSQEVTNQGEESITLERALSFTLDFTHQNFELLSLEGKWANETQLNRRSLSKGVTSIDSKRGVSSSNHNPFLTLVEPSANENNGRCYGFALIYSGNHQAMAEVSPHGLTRVQLGINSFDFRWPLAPGEGFSTPEAVMTFSDKGLNRMSQNFHGFINRHIISPRWQNRLKPVQVNNWEATYFDFNESKLLRLAKKAKKLGVELFVLDDGWFGKRDSDSSSLGDYFDHKTKLPNGVTGIAEKIRDLGLEFGIWVEPEMISEDSELYRKHPEWAMTCPDREPSLGRNQLVLDMANPEVVGYLFAQLCDVFRRTKTSFVKWDHNRNFSDVYSRHLSKDQQHGYYHRYMLGTYDLLFRLQAEFPDILFESCSSGGNRFDMGMLFFMPQTWTSDNTDAVERMSIQYGTSLVFPLNTMGAHVSGRPSHQVLRITPIETRFNVAAFGALGYQLDLTRLTHFEERAIKEQIAWYKQHRQLLQYGRFYRLESPFESNHAQWMVVSETGEEALVGYYQKLQESNRGYERLYPQGLNVEQDYTIETRKQYMNIRQFGELVNGEIPMINLKDRGVFHGIVANRYLQEVDAEIYQLNGDALCYGGLPLKPQFNATEWTEHFRFIGDFGSRIYHIRAKDNDA</sequence>
<dbReference type="AlphaFoldDB" id="A0A1X7AK17"/>
<dbReference type="InterPro" id="IPR017853">
    <property type="entry name" value="GH"/>
</dbReference>
<dbReference type="Pfam" id="PF16874">
    <property type="entry name" value="Glyco_hydro_36C"/>
    <property type="match status" value="1"/>
</dbReference>
<dbReference type="InterPro" id="IPR050985">
    <property type="entry name" value="Alpha-glycosidase_related"/>
</dbReference>
<evidence type="ECO:0000313" key="9">
    <source>
        <dbReference type="EMBL" id="SMA47339.1"/>
    </source>
</evidence>
<dbReference type="Pfam" id="PF02065">
    <property type="entry name" value="Melibiase"/>
    <property type="match status" value="1"/>
</dbReference>
<feature type="binding site" evidence="6">
    <location>
        <position position="444"/>
    </location>
    <ligand>
        <name>substrate</name>
    </ligand>
</feature>
<dbReference type="PIRSF" id="PIRSF005536">
    <property type="entry name" value="Agal"/>
    <property type="match status" value="1"/>
</dbReference>
<dbReference type="PANTHER" id="PTHR43053:SF3">
    <property type="entry name" value="ALPHA-GALACTOSIDASE C-RELATED"/>
    <property type="match status" value="1"/>
</dbReference>
<reference evidence="9 10" key="1">
    <citation type="submission" date="2017-03" db="EMBL/GenBank/DDBJ databases">
        <authorList>
            <person name="Afonso C.L."/>
            <person name="Miller P.J."/>
            <person name="Scott M.A."/>
            <person name="Spackman E."/>
            <person name="Goraichik I."/>
            <person name="Dimitrov K.M."/>
            <person name="Suarez D.L."/>
            <person name="Swayne D.E."/>
        </authorList>
    </citation>
    <scope>NUCLEOTIDE SEQUENCE [LARGE SCALE GENOMIC DNA]</scope>
    <source>
        <strain evidence="9">SB41UT1</strain>
    </source>
</reference>
<dbReference type="PANTHER" id="PTHR43053">
    <property type="entry name" value="GLYCOSIDASE FAMILY 31"/>
    <property type="match status" value="1"/>
</dbReference>
<protein>
    <recommendedName>
        <fullName evidence="2">alpha-galactosidase</fullName>
        <ecNumber evidence="2">3.2.1.22</ecNumber>
    </recommendedName>
</protein>
<evidence type="ECO:0000313" key="10">
    <source>
        <dbReference type="Proteomes" id="UP000196573"/>
    </source>
</evidence>
<dbReference type="RefSeq" id="WP_087110122.1">
    <property type="nucleotide sequence ID" value="NZ_CBCSCN010000003.1"/>
</dbReference>
<evidence type="ECO:0000256" key="4">
    <source>
        <dbReference type="ARBA" id="ARBA00023295"/>
    </source>
</evidence>
<dbReference type="GO" id="GO:0016052">
    <property type="term" value="P:carbohydrate catabolic process"/>
    <property type="evidence" value="ECO:0007669"/>
    <property type="project" value="InterPro"/>
</dbReference>
<dbReference type="PRINTS" id="PR00743">
    <property type="entry name" value="GLHYDRLASE36"/>
</dbReference>
<dbReference type="InterPro" id="IPR002252">
    <property type="entry name" value="Glyco_hydro_36"/>
</dbReference>
<feature type="binding site" evidence="6">
    <location>
        <begin position="367"/>
        <end position="368"/>
    </location>
    <ligand>
        <name>substrate</name>
    </ligand>
</feature>
<dbReference type="CDD" id="cd14791">
    <property type="entry name" value="GH36"/>
    <property type="match status" value="1"/>
</dbReference>
<dbReference type="InterPro" id="IPR000111">
    <property type="entry name" value="Glyco_hydro_27/36_CS"/>
</dbReference>
<evidence type="ECO:0000256" key="3">
    <source>
        <dbReference type="ARBA" id="ARBA00022801"/>
    </source>
</evidence>
<dbReference type="Gene3D" id="2.60.40.1180">
    <property type="entry name" value="Golgi alpha-mannosidase II"/>
    <property type="match status" value="1"/>
</dbReference>
<comment type="catalytic activity">
    <reaction evidence="1">
        <text>Hydrolysis of terminal, non-reducing alpha-D-galactose residues in alpha-D-galactosides, including galactose oligosaccharides, galactomannans and galactolipids.</text>
        <dbReference type="EC" id="3.2.1.22"/>
    </reaction>
</comment>
<feature type="binding site" evidence="6">
    <location>
        <position position="527"/>
    </location>
    <ligand>
        <name>substrate</name>
    </ligand>
</feature>
<dbReference type="OrthoDB" id="9758822at2"/>
<evidence type="ECO:0000256" key="6">
    <source>
        <dbReference type="PIRSR" id="PIRSR005536-2"/>
    </source>
</evidence>
<feature type="binding site" evidence="6">
    <location>
        <position position="200"/>
    </location>
    <ligand>
        <name>substrate</name>
    </ligand>
</feature>
<dbReference type="FunFam" id="3.20.20.70:FF:000118">
    <property type="entry name" value="Alpha-galactosidase"/>
    <property type="match status" value="1"/>
</dbReference>
<dbReference type="PROSITE" id="PS00512">
    <property type="entry name" value="ALPHA_GALACTOSIDASE"/>
    <property type="match status" value="1"/>
</dbReference>
<dbReference type="Gene3D" id="3.20.20.70">
    <property type="entry name" value="Aldolase class I"/>
    <property type="match status" value="1"/>
</dbReference>